<evidence type="ECO:0008006" key="3">
    <source>
        <dbReference type="Google" id="ProtNLM"/>
    </source>
</evidence>
<dbReference type="RefSeq" id="WP_074979576.1">
    <property type="nucleotide sequence ID" value="NZ_FPAG01000008.1"/>
</dbReference>
<evidence type="ECO:0000313" key="2">
    <source>
        <dbReference type="Proteomes" id="UP000183209"/>
    </source>
</evidence>
<proteinExistence type="predicted"/>
<evidence type="ECO:0000313" key="1">
    <source>
        <dbReference type="EMBL" id="SFT07245.1"/>
    </source>
</evidence>
<dbReference type="OrthoDB" id="1143855at2"/>
<accession>A0A1I6V0K9</accession>
<sequence>MRSFLYLIAFIFLFTNCTTPVKEQINSLNGYWEIHKVEFPSGETKTYDINKFVDFIELKTDTSGIRKKLAPKIDGSFSSNNDHEDFRVSIQNKHLYLIYNTPFAEWKEEVLKVNKDQLIVINKEKLKYFYKRYKKLTLN</sequence>
<organism evidence="1 2">
    <name type="scientific">Zhouia amylolytica</name>
    <dbReference type="NCBI Taxonomy" id="376730"/>
    <lineage>
        <taxon>Bacteria</taxon>
        <taxon>Pseudomonadati</taxon>
        <taxon>Bacteroidota</taxon>
        <taxon>Flavobacteriia</taxon>
        <taxon>Flavobacteriales</taxon>
        <taxon>Flavobacteriaceae</taxon>
        <taxon>Zhouia</taxon>
    </lineage>
</organism>
<dbReference type="AlphaFoldDB" id="A0A1I6V0K9"/>
<dbReference type="EMBL" id="FPAG01000008">
    <property type="protein sequence ID" value="SFT07245.1"/>
    <property type="molecule type" value="Genomic_DNA"/>
</dbReference>
<dbReference type="Proteomes" id="UP000183209">
    <property type="component" value="Unassembled WGS sequence"/>
</dbReference>
<gene>
    <name evidence="1" type="ORF">SAMN04487906_2774</name>
</gene>
<reference evidence="1 2" key="1">
    <citation type="submission" date="2016-10" db="EMBL/GenBank/DDBJ databases">
        <authorList>
            <person name="de Groot N.N."/>
        </authorList>
    </citation>
    <scope>NUCLEOTIDE SEQUENCE [LARGE SCALE GENOMIC DNA]</scope>
    <source>
        <strain evidence="1 2">CGMCC 1.6114</strain>
    </source>
</reference>
<name>A0A1I6V0K9_9FLAO</name>
<protein>
    <recommendedName>
        <fullName evidence="3">Lipocalin-like domain-containing protein</fullName>
    </recommendedName>
</protein>